<evidence type="ECO:0000256" key="1">
    <source>
        <dbReference type="SAM" id="MobiDB-lite"/>
    </source>
</evidence>
<comment type="caution">
    <text evidence="2">The sequence shown here is derived from an EMBL/GenBank/DDBJ whole genome shotgun (WGS) entry which is preliminary data.</text>
</comment>
<proteinExistence type="predicted"/>
<evidence type="ECO:0000313" key="3">
    <source>
        <dbReference type="Proteomes" id="UP001060895"/>
    </source>
</evidence>
<organism evidence="2 3">
    <name type="scientific">Gluconacetobacter sacchari DSM 12717</name>
    <dbReference type="NCBI Taxonomy" id="1307940"/>
    <lineage>
        <taxon>Bacteria</taxon>
        <taxon>Pseudomonadati</taxon>
        <taxon>Pseudomonadota</taxon>
        <taxon>Alphaproteobacteria</taxon>
        <taxon>Acetobacterales</taxon>
        <taxon>Acetobacteraceae</taxon>
        <taxon>Gluconacetobacter</taxon>
    </lineage>
</organism>
<reference evidence="2" key="1">
    <citation type="submission" date="2013-04" db="EMBL/GenBank/DDBJ databases">
        <title>The genome sequencing project of 58 acetic acid bacteria.</title>
        <authorList>
            <person name="Okamoto-Kainuma A."/>
            <person name="Ishikawa M."/>
            <person name="Umino S."/>
            <person name="Koizumi Y."/>
            <person name="Shiwa Y."/>
            <person name="Yoshikawa H."/>
            <person name="Matsutani M."/>
            <person name="Matsushita K."/>
        </authorList>
    </citation>
    <scope>NUCLEOTIDE SEQUENCE</scope>
    <source>
        <strain evidence="2">DSM 12717</strain>
    </source>
</reference>
<sequence length="184" mass="20355">MGERRAVGDGQGTRGDRRGDDAEAFAGEGHKADLRPVSSRDIDEIAMQGDPVNQQRGTQKRLPLDPINRNIGIPQDEALGIIAKGFRRFRENLTNVRYVTLEQIAFKLAIRRAAAQSGEETDRSHDGGFARVLSRRGLDMGARIATLRFLTDAHRHDPLKKNSLSISTLQPAFVALTETGTRRI</sequence>
<dbReference type="EMBL" id="BAQP01000044">
    <property type="protein sequence ID" value="GBQ22034.1"/>
    <property type="molecule type" value="Genomic_DNA"/>
</dbReference>
<accession>A0ABQ0P4R9</accession>
<name>A0ABQ0P4R9_9PROT</name>
<dbReference type="Proteomes" id="UP001060895">
    <property type="component" value="Unassembled WGS sequence"/>
</dbReference>
<evidence type="ECO:0000313" key="2">
    <source>
        <dbReference type="EMBL" id="GBQ22034.1"/>
    </source>
</evidence>
<protein>
    <submittedName>
        <fullName evidence="2">Uncharacterized protein</fullName>
    </submittedName>
</protein>
<gene>
    <name evidence="2" type="ORF">AA12717_1070</name>
</gene>
<feature type="compositionally biased region" description="Basic and acidic residues" evidence="1">
    <location>
        <begin position="28"/>
        <end position="39"/>
    </location>
</feature>
<feature type="region of interest" description="Disordered" evidence="1">
    <location>
        <begin position="1"/>
        <end position="39"/>
    </location>
</feature>
<keyword evidence="3" id="KW-1185">Reference proteome</keyword>